<protein>
    <recommendedName>
        <fullName evidence="4">Tify domain-containing protein</fullName>
    </recommendedName>
</protein>
<sequence>MERDFMGLAVKQEIIEEPTDPAPVRSSAMQWSFSNNISAHPQYLSFKSGEEDKPKTGFESLASTGLVTITTTEAVDSSHRTYSGITQKNMMLEKQGGTHYTTTTFPPHHFDAHSMHRSHGVRVLPVANPTNQISVSMTMPGHKSFISPVGQNLITTVNPLAGAAGGPVASPISAVPTNSAFVGTTDLRGAPTTPPGPTQLTIFYAGSVCVYDNVSPEKAQAIMLLAGNAPPVTPNATTSTLFPVQAPIPKSSCIDSFVVNQCHNTTPILASPISMTSHGDSQSAGVSSNTNGVTIIKSIGVLPSPSLKQEPSKVASSIGSRPNTMVPSAVPQARKASLARFLEKRKERVISASPYPPNSKQSPEQSDVELDNSDTVEPDNDPPQQMGESSSEVTDENRDAAQISKAKALDAISEGKLNEAINHLTEAILLNPSSAILYATRANVFINLEKTQCRDPRC</sequence>
<reference evidence="6" key="1">
    <citation type="journal article" date="2023" name="Proc. Natl. Acad. Sci. U.S.A.">
        <title>Genomic and structural basis for evolution of tropane alkaloid biosynthesis.</title>
        <authorList>
            <person name="Wanga Y.-J."/>
            <person name="Taina T."/>
            <person name="Yua J.-Y."/>
            <person name="Lia J."/>
            <person name="Xua B."/>
            <person name="Chenc J."/>
            <person name="D'Auriad J.C."/>
            <person name="Huanga J.-P."/>
            <person name="Huanga S.-X."/>
        </authorList>
    </citation>
    <scope>NUCLEOTIDE SEQUENCE [LARGE SCALE GENOMIC DNA]</scope>
    <source>
        <strain evidence="6">cv. KIB-2019</strain>
    </source>
</reference>
<dbReference type="PANTHER" id="PTHR45883">
    <property type="entry name" value="HSC70-INTERACTING PROTEIN"/>
    <property type="match status" value="1"/>
</dbReference>
<dbReference type="GO" id="GO:0000118">
    <property type="term" value="C:histone deacetylase complex"/>
    <property type="evidence" value="ECO:0007669"/>
    <property type="project" value="TreeGrafter"/>
</dbReference>
<feature type="compositionally biased region" description="Polar residues" evidence="3">
    <location>
        <begin position="382"/>
        <end position="392"/>
    </location>
</feature>
<keyword evidence="6" id="KW-1185">Reference proteome</keyword>
<feature type="region of interest" description="Disordered" evidence="3">
    <location>
        <begin position="306"/>
        <end position="332"/>
    </location>
</feature>
<name>A0A9Q1LFV8_9SOLA</name>
<accession>A0A9Q1LFV8</accession>
<gene>
    <name evidence="5" type="ORF">K7X08_034495</name>
</gene>
<evidence type="ECO:0000259" key="4">
    <source>
        <dbReference type="PROSITE" id="PS51320"/>
    </source>
</evidence>
<dbReference type="GO" id="GO:0030544">
    <property type="term" value="F:Hsp70 protein binding"/>
    <property type="evidence" value="ECO:0007669"/>
    <property type="project" value="TreeGrafter"/>
</dbReference>
<dbReference type="SMART" id="SM00979">
    <property type="entry name" value="TIFY"/>
    <property type="match status" value="1"/>
</dbReference>
<dbReference type="PROSITE" id="PS51320">
    <property type="entry name" value="TIFY"/>
    <property type="match status" value="1"/>
</dbReference>
<keyword evidence="2" id="KW-0802">TPR repeat</keyword>
<dbReference type="AlphaFoldDB" id="A0A9Q1LFV8"/>
<evidence type="ECO:0000256" key="2">
    <source>
        <dbReference type="ARBA" id="ARBA00022803"/>
    </source>
</evidence>
<dbReference type="SUPFAM" id="SSF48452">
    <property type="entry name" value="TPR-like"/>
    <property type="match status" value="1"/>
</dbReference>
<feature type="region of interest" description="Disordered" evidence="3">
    <location>
        <begin position="348"/>
        <end position="399"/>
    </location>
</feature>
<organism evidence="5 6">
    <name type="scientific">Anisodus acutangulus</name>
    <dbReference type="NCBI Taxonomy" id="402998"/>
    <lineage>
        <taxon>Eukaryota</taxon>
        <taxon>Viridiplantae</taxon>
        <taxon>Streptophyta</taxon>
        <taxon>Embryophyta</taxon>
        <taxon>Tracheophyta</taxon>
        <taxon>Spermatophyta</taxon>
        <taxon>Magnoliopsida</taxon>
        <taxon>eudicotyledons</taxon>
        <taxon>Gunneridae</taxon>
        <taxon>Pentapetalae</taxon>
        <taxon>asterids</taxon>
        <taxon>lamiids</taxon>
        <taxon>Solanales</taxon>
        <taxon>Solanaceae</taxon>
        <taxon>Solanoideae</taxon>
        <taxon>Hyoscyameae</taxon>
        <taxon>Anisodus</taxon>
    </lineage>
</organism>
<dbReference type="InterPro" id="IPR010399">
    <property type="entry name" value="Tify_dom"/>
</dbReference>
<dbReference type="Pfam" id="PF06200">
    <property type="entry name" value="tify"/>
    <property type="match status" value="1"/>
</dbReference>
<evidence type="ECO:0000256" key="3">
    <source>
        <dbReference type="SAM" id="MobiDB-lite"/>
    </source>
</evidence>
<dbReference type="PANTHER" id="PTHR45883:SF7">
    <property type="entry name" value="TPR REPEAT-CONTAINING THIOREDOXIN TDX"/>
    <property type="match status" value="1"/>
</dbReference>
<dbReference type="InterPro" id="IPR011990">
    <property type="entry name" value="TPR-like_helical_dom_sf"/>
</dbReference>
<feature type="compositionally biased region" description="Acidic residues" evidence="3">
    <location>
        <begin position="366"/>
        <end position="380"/>
    </location>
</feature>
<feature type="domain" description="Tify" evidence="4">
    <location>
        <begin position="193"/>
        <end position="228"/>
    </location>
</feature>
<dbReference type="Gene3D" id="1.25.40.10">
    <property type="entry name" value="Tetratricopeptide repeat domain"/>
    <property type="match status" value="1"/>
</dbReference>
<evidence type="ECO:0000256" key="1">
    <source>
        <dbReference type="ARBA" id="ARBA00022737"/>
    </source>
</evidence>
<dbReference type="EMBL" id="JAJAGQ010000018">
    <property type="protein sequence ID" value="KAJ8536094.1"/>
    <property type="molecule type" value="Genomic_DNA"/>
</dbReference>
<dbReference type="InterPro" id="IPR018467">
    <property type="entry name" value="CCT_CS"/>
</dbReference>
<proteinExistence type="predicted"/>
<comment type="caution">
    <text evidence="5">The sequence shown here is derived from an EMBL/GenBank/DDBJ whole genome shotgun (WGS) entry which is preliminary data.</text>
</comment>
<dbReference type="OrthoDB" id="1939212at2759"/>
<evidence type="ECO:0000313" key="6">
    <source>
        <dbReference type="Proteomes" id="UP001152561"/>
    </source>
</evidence>
<keyword evidence="1" id="KW-0677">Repeat</keyword>
<feature type="compositionally biased region" description="Polar residues" evidence="3">
    <location>
        <begin position="306"/>
        <end position="326"/>
    </location>
</feature>
<evidence type="ECO:0000313" key="5">
    <source>
        <dbReference type="EMBL" id="KAJ8536094.1"/>
    </source>
</evidence>
<dbReference type="Proteomes" id="UP001152561">
    <property type="component" value="Unassembled WGS sequence"/>
</dbReference>
<dbReference type="Pfam" id="PF09425">
    <property type="entry name" value="Jas_motif"/>
    <property type="match status" value="1"/>
</dbReference>